<feature type="non-terminal residue" evidence="7">
    <location>
        <position position="231"/>
    </location>
</feature>
<sequence length="231" mass="26699">MANCKVCLAIVKKNQLKVQCQDCSQDFHGRCVSIGQADIDYLNEQGSGWRCEPCNKTRRKSMRLEYSEGSLTLETIMDTLKEIRNEQKTNTADFNKSYEVLYDKMEENTTTLRDGMGKIEDYIKEIEQLKSENSALKNKVAALETRVEDLENYSRRNCLEIQGIPEIKEEKVSDLVVQVGKALNVDIDEGMIDACHRIGRKTTGRNQPRGIIVKFVRRTDKEELIRRRREK</sequence>
<feature type="coiled-coil region" evidence="5">
    <location>
        <begin position="112"/>
        <end position="153"/>
    </location>
</feature>
<dbReference type="PROSITE" id="PS50016">
    <property type="entry name" value="ZF_PHD_2"/>
    <property type="match status" value="1"/>
</dbReference>
<evidence type="ECO:0000256" key="4">
    <source>
        <dbReference type="PROSITE-ProRule" id="PRU00146"/>
    </source>
</evidence>
<evidence type="ECO:0000313" key="7">
    <source>
        <dbReference type="EMBL" id="JAT31948.1"/>
    </source>
</evidence>
<dbReference type="InterPro" id="IPR011011">
    <property type="entry name" value="Znf_FYVE_PHD"/>
</dbReference>
<evidence type="ECO:0000256" key="3">
    <source>
        <dbReference type="ARBA" id="ARBA00022833"/>
    </source>
</evidence>
<keyword evidence="3" id="KW-0862">Zinc</keyword>
<dbReference type="InterPro" id="IPR019786">
    <property type="entry name" value="Zinc_finger_PHD-type_CS"/>
</dbReference>
<proteinExistence type="predicted"/>
<dbReference type="PANTHER" id="PTHR11505">
    <property type="entry name" value="L1 TRANSPOSABLE ELEMENT-RELATED"/>
    <property type="match status" value="1"/>
</dbReference>
<accession>A0A1B6M7Q5</accession>
<dbReference type="Gene3D" id="3.30.40.10">
    <property type="entry name" value="Zinc/RING finger domain, C3HC4 (zinc finger)"/>
    <property type="match status" value="1"/>
</dbReference>
<evidence type="ECO:0000256" key="2">
    <source>
        <dbReference type="ARBA" id="ARBA00022771"/>
    </source>
</evidence>
<dbReference type="SMART" id="SM00249">
    <property type="entry name" value="PHD"/>
    <property type="match status" value="1"/>
</dbReference>
<dbReference type="EMBL" id="GEBQ01008029">
    <property type="protein sequence ID" value="JAT31948.1"/>
    <property type="molecule type" value="Transcribed_RNA"/>
</dbReference>
<dbReference type="Pfam" id="PF00628">
    <property type="entry name" value="PHD"/>
    <property type="match status" value="1"/>
</dbReference>
<evidence type="ECO:0000259" key="6">
    <source>
        <dbReference type="PROSITE" id="PS50016"/>
    </source>
</evidence>
<feature type="domain" description="PHD-type" evidence="6">
    <location>
        <begin position="1"/>
        <end position="57"/>
    </location>
</feature>
<reference evidence="7" key="1">
    <citation type="submission" date="2015-11" db="EMBL/GenBank/DDBJ databases">
        <title>De novo transcriptome assembly of four potential Pierce s Disease insect vectors from Arizona vineyards.</title>
        <authorList>
            <person name="Tassone E.E."/>
        </authorList>
    </citation>
    <scope>NUCLEOTIDE SEQUENCE</scope>
</reference>
<dbReference type="SUPFAM" id="SSF57903">
    <property type="entry name" value="FYVE/PHD zinc finger"/>
    <property type="match status" value="1"/>
</dbReference>
<dbReference type="InterPro" id="IPR019787">
    <property type="entry name" value="Znf_PHD-finger"/>
</dbReference>
<evidence type="ECO:0000256" key="5">
    <source>
        <dbReference type="SAM" id="Coils"/>
    </source>
</evidence>
<dbReference type="InterPro" id="IPR001965">
    <property type="entry name" value="Znf_PHD"/>
</dbReference>
<name>A0A1B6M7Q5_9HEMI</name>
<keyword evidence="1" id="KW-0479">Metal-binding</keyword>
<dbReference type="InterPro" id="IPR013083">
    <property type="entry name" value="Znf_RING/FYVE/PHD"/>
</dbReference>
<dbReference type="AlphaFoldDB" id="A0A1B6M7Q5"/>
<dbReference type="PROSITE" id="PS01359">
    <property type="entry name" value="ZF_PHD_1"/>
    <property type="match status" value="1"/>
</dbReference>
<dbReference type="Gene3D" id="3.30.70.1820">
    <property type="entry name" value="L1 transposable element, RRM domain"/>
    <property type="match status" value="1"/>
</dbReference>
<keyword evidence="2 4" id="KW-0863">Zinc-finger</keyword>
<organism evidence="7">
    <name type="scientific">Graphocephala atropunctata</name>
    <dbReference type="NCBI Taxonomy" id="36148"/>
    <lineage>
        <taxon>Eukaryota</taxon>
        <taxon>Metazoa</taxon>
        <taxon>Ecdysozoa</taxon>
        <taxon>Arthropoda</taxon>
        <taxon>Hexapoda</taxon>
        <taxon>Insecta</taxon>
        <taxon>Pterygota</taxon>
        <taxon>Neoptera</taxon>
        <taxon>Paraneoptera</taxon>
        <taxon>Hemiptera</taxon>
        <taxon>Auchenorrhyncha</taxon>
        <taxon>Membracoidea</taxon>
        <taxon>Cicadellidae</taxon>
        <taxon>Cicadellinae</taxon>
        <taxon>Cicadellini</taxon>
        <taxon>Graphocephala</taxon>
    </lineage>
</organism>
<gene>
    <name evidence="7" type="ORF">g.53111</name>
</gene>
<evidence type="ECO:0000256" key="1">
    <source>
        <dbReference type="ARBA" id="ARBA00022723"/>
    </source>
</evidence>
<dbReference type="InterPro" id="IPR004244">
    <property type="entry name" value="Transposase_22"/>
</dbReference>
<protein>
    <recommendedName>
        <fullName evidence="6">PHD-type domain-containing protein</fullName>
    </recommendedName>
</protein>
<keyword evidence="5" id="KW-0175">Coiled coil</keyword>
<dbReference type="GO" id="GO:0008270">
    <property type="term" value="F:zinc ion binding"/>
    <property type="evidence" value="ECO:0007669"/>
    <property type="project" value="UniProtKB-KW"/>
</dbReference>